<gene>
    <name evidence="1" type="ORF">EVAR_46739_1</name>
</gene>
<sequence length="90" mass="9878">MTTAERGLGQRNRIRSNEFCLLLPESFISPPMLKKPCACLQREQTHSPTRACKEISNVIMAPSNTLMEWRGEGIRSGFGLRAGPASSGSN</sequence>
<protein>
    <submittedName>
        <fullName evidence="1">Uncharacterized protein</fullName>
    </submittedName>
</protein>
<accession>A0A4C1XBR1</accession>
<comment type="caution">
    <text evidence="1">The sequence shown here is derived from an EMBL/GenBank/DDBJ whole genome shotgun (WGS) entry which is preliminary data.</text>
</comment>
<dbReference type="Proteomes" id="UP000299102">
    <property type="component" value="Unassembled WGS sequence"/>
</dbReference>
<evidence type="ECO:0000313" key="1">
    <source>
        <dbReference type="EMBL" id="GBP60530.1"/>
    </source>
</evidence>
<proteinExistence type="predicted"/>
<evidence type="ECO:0000313" key="2">
    <source>
        <dbReference type="Proteomes" id="UP000299102"/>
    </source>
</evidence>
<dbReference type="EMBL" id="BGZK01000789">
    <property type="protein sequence ID" value="GBP60530.1"/>
    <property type="molecule type" value="Genomic_DNA"/>
</dbReference>
<organism evidence="1 2">
    <name type="scientific">Eumeta variegata</name>
    <name type="common">Bagworm moth</name>
    <name type="synonym">Eumeta japonica</name>
    <dbReference type="NCBI Taxonomy" id="151549"/>
    <lineage>
        <taxon>Eukaryota</taxon>
        <taxon>Metazoa</taxon>
        <taxon>Ecdysozoa</taxon>
        <taxon>Arthropoda</taxon>
        <taxon>Hexapoda</taxon>
        <taxon>Insecta</taxon>
        <taxon>Pterygota</taxon>
        <taxon>Neoptera</taxon>
        <taxon>Endopterygota</taxon>
        <taxon>Lepidoptera</taxon>
        <taxon>Glossata</taxon>
        <taxon>Ditrysia</taxon>
        <taxon>Tineoidea</taxon>
        <taxon>Psychidae</taxon>
        <taxon>Oiketicinae</taxon>
        <taxon>Eumeta</taxon>
    </lineage>
</organism>
<keyword evidence="2" id="KW-1185">Reference proteome</keyword>
<dbReference type="AlphaFoldDB" id="A0A4C1XBR1"/>
<name>A0A4C1XBR1_EUMVA</name>
<reference evidence="1 2" key="1">
    <citation type="journal article" date="2019" name="Commun. Biol.">
        <title>The bagworm genome reveals a unique fibroin gene that provides high tensile strength.</title>
        <authorList>
            <person name="Kono N."/>
            <person name="Nakamura H."/>
            <person name="Ohtoshi R."/>
            <person name="Tomita M."/>
            <person name="Numata K."/>
            <person name="Arakawa K."/>
        </authorList>
    </citation>
    <scope>NUCLEOTIDE SEQUENCE [LARGE SCALE GENOMIC DNA]</scope>
</reference>